<gene>
    <name evidence="1" type="ORF">PIB30_030610</name>
</gene>
<evidence type="ECO:0000313" key="2">
    <source>
        <dbReference type="Proteomes" id="UP001341840"/>
    </source>
</evidence>
<accession>A0ABU6WBB7</accession>
<reference evidence="1 2" key="1">
    <citation type="journal article" date="2023" name="Plants (Basel)">
        <title>Bridging the Gap: Combining Genomics and Transcriptomics Approaches to Understand Stylosanthes scabra, an Orphan Legume from the Brazilian Caatinga.</title>
        <authorList>
            <person name="Ferreira-Neto J.R.C."/>
            <person name="da Silva M.D."/>
            <person name="Binneck E."/>
            <person name="de Melo N.F."/>
            <person name="da Silva R.H."/>
            <person name="de Melo A.L.T.M."/>
            <person name="Pandolfi V."/>
            <person name="Bustamante F.O."/>
            <person name="Brasileiro-Vidal A.C."/>
            <person name="Benko-Iseppon A.M."/>
        </authorList>
    </citation>
    <scope>NUCLEOTIDE SEQUENCE [LARGE SCALE GENOMIC DNA]</scope>
    <source>
        <tissue evidence="1">Leaves</tissue>
    </source>
</reference>
<protein>
    <submittedName>
        <fullName evidence="1">Uncharacterized protein</fullName>
    </submittedName>
</protein>
<dbReference type="EMBL" id="JASCZI010181371">
    <property type="protein sequence ID" value="MED6182654.1"/>
    <property type="molecule type" value="Genomic_DNA"/>
</dbReference>
<comment type="caution">
    <text evidence="1">The sequence shown here is derived from an EMBL/GenBank/DDBJ whole genome shotgun (WGS) entry which is preliminary data.</text>
</comment>
<proteinExistence type="predicted"/>
<name>A0ABU6WBB7_9FABA</name>
<sequence length="147" mass="16359">MYLAPPSPRWSDLHATPVPCGRTAYCARATLVLALEIWTIIHCCKALDVSFPMALEPSRLDLCSSSYDEFSDRSLLHNVTTSSPPPRHCRQRHLTSCHRHRSPQHPQRSPFPLVVSAWPSPPNRHPCVLYVASLVVFPAAVLATPTS</sequence>
<keyword evidence="2" id="KW-1185">Reference proteome</keyword>
<evidence type="ECO:0000313" key="1">
    <source>
        <dbReference type="EMBL" id="MED6182654.1"/>
    </source>
</evidence>
<organism evidence="1 2">
    <name type="scientific">Stylosanthes scabra</name>
    <dbReference type="NCBI Taxonomy" id="79078"/>
    <lineage>
        <taxon>Eukaryota</taxon>
        <taxon>Viridiplantae</taxon>
        <taxon>Streptophyta</taxon>
        <taxon>Embryophyta</taxon>
        <taxon>Tracheophyta</taxon>
        <taxon>Spermatophyta</taxon>
        <taxon>Magnoliopsida</taxon>
        <taxon>eudicotyledons</taxon>
        <taxon>Gunneridae</taxon>
        <taxon>Pentapetalae</taxon>
        <taxon>rosids</taxon>
        <taxon>fabids</taxon>
        <taxon>Fabales</taxon>
        <taxon>Fabaceae</taxon>
        <taxon>Papilionoideae</taxon>
        <taxon>50 kb inversion clade</taxon>
        <taxon>dalbergioids sensu lato</taxon>
        <taxon>Dalbergieae</taxon>
        <taxon>Pterocarpus clade</taxon>
        <taxon>Stylosanthes</taxon>
    </lineage>
</organism>
<dbReference type="Proteomes" id="UP001341840">
    <property type="component" value="Unassembled WGS sequence"/>
</dbReference>